<proteinExistence type="predicted"/>
<dbReference type="RefSeq" id="WP_344262864.1">
    <property type="nucleotide sequence ID" value="NZ_BAAAMJ010000031.1"/>
</dbReference>
<evidence type="ECO:0008006" key="3">
    <source>
        <dbReference type="Google" id="ProtNLM"/>
    </source>
</evidence>
<gene>
    <name evidence="1" type="ORF">GCM10009716_31920</name>
</gene>
<evidence type="ECO:0000313" key="1">
    <source>
        <dbReference type="EMBL" id="GAA1920889.1"/>
    </source>
</evidence>
<comment type="caution">
    <text evidence="1">The sequence shown here is derived from an EMBL/GenBank/DDBJ whole genome shotgun (WGS) entry which is preliminary data.</text>
</comment>
<evidence type="ECO:0000313" key="2">
    <source>
        <dbReference type="Proteomes" id="UP001501303"/>
    </source>
</evidence>
<reference evidence="2" key="1">
    <citation type="journal article" date="2019" name="Int. J. Syst. Evol. Microbiol.">
        <title>The Global Catalogue of Microorganisms (GCM) 10K type strain sequencing project: providing services to taxonomists for standard genome sequencing and annotation.</title>
        <authorList>
            <consortium name="The Broad Institute Genomics Platform"/>
            <consortium name="The Broad Institute Genome Sequencing Center for Infectious Disease"/>
            <person name="Wu L."/>
            <person name="Ma J."/>
        </authorList>
    </citation>
    <scope>NUCLEOTIDE SEQUENCE [LARGE SCALE GENOMIC DNA]</scope>
    <source>
        <strain evidence="2">JCM 13581</strain>
    </source>
</reference>
<keyword evidence="2" id="KW-1185">Reference proteome</keyword>
<protein>
    <recommendedName>
        <fullName evidence="3">Phage protein D</fullName>
    </recommendedName>
</protein>
<name>A0ABP5AV38_9ACTN</name>
<dbReference type="Proteomes" id="UP001501303">
    <property type="component" value="Unassembled WGS sequence"/>
</dbReference>
<organism evidence="1 2">
    <name type="scientific">Streptomyces sodiiphilus</name>
    <dbReference type="NCBI Taxonomy" id="226217"/>
    <lineage>
        <taxon>Bacteria</taxon>
        <taxon>Bacillati</taxon>
        <taxon>Actinomycetota</taxon>
        <taxon>Actinomycetes</taxon>
        <taxon>Kitasatosporales</taxon>
        <taxon>Streptomycetaceae</taxon>
        <taxon>Streptomyces</taxon>
    </lineage>
</organism>
<sequence>MPDEPVRRGPVHLTLRMGRTMARPVPREVADALLSAQVTMTTGERSGFQLAFDLSRRGLINTRLLPDGWFDPPVRVVLTTTVQGATTVLMDGVAMRQEVGISNEPGQSTLTVTGEDLTVLMDLEERAGQDFPDMAPSARVRQIIDRYAGYGITPQVVPELIPQIPLRTRRIDFQSGTDLAYVTELARANGFVFFLDPGPRPGASRAYWGPEWRIGTPQRALNVNMDALSNVDQLTFSYDGAAREEPEARVQNQRTRGSQVLNVLGVPEISVLRPPLARRPAPALKKRVLSDTAKKEGGEGLAEAVARAAESSDAISGSGQLDVVRYGYVLRPRELVGVRGAGLTYDGEYFVKSVTHDLRRGSYTQNFTLAREGLVARHATVRP</sequence>
<dbReference type="EMBL" id="BAAAMJ010000031">
    <property type="protein sequence ID" value="GAA1920889.1"/>
    <property type="molecule type" value="Genomic_DNA"/>
</dbReference>
<accession>A0ABP5AV38</accession>